<keyword evidence="4" id="KW-0378">Hydrolase</keyword>
<keyword evidence="6" id="KW-1015">Disulfide bond</keyword>
<comment type="similarity">
    <text evidence="1">Belongs to the peptidase A1 family.</text>
</comment>
<feature type="signal peptide" evidence="8">
    <location>
        <begin position="1"/>
        <end position="16"/>
    </location>
</feature>
<feature type="chain" id="PRO_5032472624" description="Peptidase A1 domain-containing protein" evidence="8">
    <location>
        <begin position="17"/>
        <end position="120"/>
    </location>
</feature>
<evidence type="ECO:0000259" key="9">
    <source>
        <dbReference type="PROSITE" id="PS51767"/>
    </source>
</evidence>
<dbReference type="PANTHER" id="PTHR47966">
    <property type="entry name" value="BETA-SITE APP-CLEAVING ENZYME, ISOFORM A-RELATED"/>
    <property type="match status" value="1"/>
</dbReference>
<evidence type="ECO:0000313" key="10">
    <source>
        <dbReference type="EMBL" id="DAD29318.1"/>
    </source>
</evidence>
<evidence type="ECO:0000313" key="11">
    <source>
        <dbReference type="Proteomes" id="UP000607653"/>
    </source>
</evidence>
<feature type="domain" description="Peptidase A1" evidence="9">
    <location>
        <begin position="82"/>
        <end position="120"/>
    </location>
</feature>
<accession>A0A822YIU5</accession>
<reference evidence="10 11" key="1">
    <citation type="journal article" date="2020" name="Mol. Biol. Evol.">
        <title>Distinct Expression and Methylation Patterns for Genes with Different Fates following a Single Whole-Genome Duplication in Flowering Plants.</title>
        <authorList>
            <person name="Shi T."/>
            <person name="Rahmani R.S."/>
            <person name="Gugger P.F."/>
            <person name="Wang M."/>
            <person name="Li H."/>
            <person name="Zhang Y."/>
            <person name="Li Z."/>
            <person name="Wang Q."/>
            <person name="Van de Peer Y."/>
            <person name="Marchal K."/>
            <person name="Chen J."/>
        </authorList>
    </citation>
    <scope>NUCLEOTIDE SEQUENCE [LARGE SCALE GENOMIC DNA]</scope>
    <source>
        <tissue evidence="10">Leaf</tissue>
    </source>
</reference>
<sequence length="120" mass="13277">MASLFLSFLLFPLVLSSPTDGLFRIGLKKKKLDQNNRLAALLKPEGEKPLRASTRKYHLGGNHGDSGATDIISLKNYKDAQYFGEIVIGTPPKKFTVIFDIGSSNLWVPSSKCYFSVGRK</sequence>
<keyword evidence="5" id="KW-0865">Zymogen</keyword>
<evidence type="ECO:0000256" key="1">
    <source>
        <dbReference type="ARBA" id="ARBA00007447"/>
    </source>
</evidence>
<dbReference type="InterPro" id="IPR033121">
    <property type="entry name" value="PEPTIDASE_A1"/>
</dbReference>
<evidence type="ECO:0000256" key="7">
    <source>
        <dbReference type="ARBA" id="ARBA00023180"/>
    </source>
</evidence>
<keyword evidence="7" id="KW-0325">Glycoprotein</keyword>
<dbReference type="Proteomes" id="UP000607653">
    <property type="component" value="Unassembled WGS sequence"/>
</dbReference>
<dbReference type="AlphaFoldDB" id="A0A822YIU5"/>
<dbReference type="InterPro" id="IPR001461">
    <property type="entry name" value="Aspartic_peptidase_A1"/>
</dbReference>
<dbReference type="Pfam" id="PF00026">
    <property type="entry name" value="Asp"/>
    <property type="match status" value="1"/>
</dbReference>
<organism evidence="10 11">
    <name type="scientific">Nelumbo nucifera</name>
    <name type="common">Sacred lotus</name>
    <dbReference type="NCBI Taxonomy" id="4432"/>
    <lineage>
        <taxon>Eukaryota</taxon>
        <taxon>Viridiplantae</taxon>
        <taxon>Streptophyta</taxon>
        <taxon>Embryophyta</taxon>
        <taxon>Tracheophyta</taxon>
        <taxon>Spermatophyta</taxon>
        <taxon>Magnoliopsida</taxon>
        <taxon>Proteales</taxon>
        <taxon>Nelumbonaceae</taxon>
        <taxon>Nelumbo</taxon>
    </lineage>
</organism>
<evidence type="ECO:0000256" key="8">
    <source>
        <dbReference type="SAM" id="SignalP"/>
    </source>
</evidence>
<dbReference type="SUPFAM" id="SSF50630">
    <property type="entry name" value="Acid proteases"/>
    <property type="match status" value="1"/>
</dbReference>
<name>A0A822YIU5_NELNU</name>
<proteinExistence type="inferred from homology"/>
<keyword evidence="3" id="KW-0064">Aspartyl protease</keyword>
<dbReference type="GO" id="GO:0006508">
    <property type="term" value="P:proteolysis"/>
    <property type="evidence" value="ECO:0007669"/>
    <property type="project" value="UniProtKB-KW"/>
</dbReference>
<keyword evidence="11" id="KW-1185">Reference proteome</keyword>
<dbReference type="PROSITE" id="PS51767">
    <property type="entry name" value="PEPTIDASE_A1"/>
    <property type="match status" value="1"/>
</dbReference>
<dbReference type="EMBL" id="DUZY01000002">
    <property type="protein sequence ID" value="DAD29318.1"/>
    <property type="molecule type" value="Genomic_DNA"/>
</dbReference>
<evidence type="ECO:0000256" key="3">
    <source>
        <dbReference type="ARBA" id="ARBA00022750"/>
    </source>
</evidence>
<evidence type="ECO:0000256" key="2">
    <source>
        <dbReference type="ARBA" id="ARBA00022670"/>
    </source>
</evidence>
<gene>
    <name evidence="10" type="ORF">HUJ06_030786</name>
</gene>
<protein>
    <recommendedName>
        <fullName evidence="9">Peptidase A1 domain-containing protein</fullName>
    </recommendedName>
</protein>
<evidence type="ECO:0000256" key="4">
    <source>
        <dbReference type="ARBA" id="ARBA00022801"/>
    </source>
</evidence>
<evidence type="ECO:0000256" key="5">
    <source>
        <dbReference type="ARBA" id="ARBA00023145"/>
    </source>
</evidence>
<keyword evidence="2" id="KW-0645">Protease</keyword>
<keyword evidence="8" id="KW-0732">Signal</keyword>
<comment type="caution">
    <text evidence="10">The sequence shown here is derived from an EMBL/GenBank/DDBJ whole genome shotgun (WGS) entry which is preliminary data.</text>
</comment>
<dbReference type="PANTHER" id="PTHR47966:SF76">
    <property type="entry name" value="ASPARTIC PROTEINASE A1"/>
    <property type="match status" value="1"/>
</dbReference>
<dbReference type="GO" id="GO:0004190">
    <property type="term" value="F:aspartic-type endopeptidase activity"/>
    <property type="evidence" value="ECO:0007669"/>
    <property type="project" value="UniProtKB-KW"/>
</dbReference>
<dbReference type="InterPro" id="IPR021109">
    <property type="entry name" value="Peptidase_aspartic_dom_sf"/>
</dbReference>
<dbReference type="Gene3D" id="2.40.70.10">
    <property type="entry name" value="Acid Proteases"/>
    <property type="match status" value="1"/>
</dbReference>
<evidence type="ECO:0000256" key="6">
    <source>
        <dbReference type="ARBA" id="ARBA00023157"/>
    </source>
</evidence>